<dbReference type="KEGG" id="vg:54993672"/>
<dbReference type="Proteomes" id="UP000250672">
    <property type="component" value="Genome"/>
</dbReference>
<reference evidence="3" key="1">
    <citation type="submission" date="2018-04" db="EMBL/GenBank/DDBJ databases">
        <authorList>
            <person name="Go L.Y."/>
            <person name="Mitchell J.A."/>
        </authorList>
    </citation>
    <scope>NUCLEOTIDE SEQUENCE [LARGE SCALE GENOMIC DNA]</scope>
</reference>
<proteinExistence type="predicted"/>
<evidence type="ECO:0000313" key="2">
    <source>
        <dbReference type="EMBL" id="AWY06558.1"/>
    </source>
</evidence>
<evidence type="ECO:0000313" key="3">
    <source>
        <dbReference type="Proteomes" id="UP000250672"/>
    </source>
</evidence>
<organism evidence="2 3">
    <name type="scientific">Gordonia phage Trine</name>
    <dbReference type="NCBI Taxonomy" id="2201431"/>
    <lineage>
        <taxon>Viruses</taxon>
        <taxon>Duplodnaviria</taxon>
        <taxon>Heunggongvirae</taxon>
        <taxon>Uroviricota</taxon>
        <taxon>Caudoviricetes</taxon>
        <taxon>Trinevirus</taxon>
        <taxon>Trinevirus trine</taxon>
    </lineage>
</organism>
<dbReference type="InterPro" id="IPR036388">
    <property type="entry name" value="WH-like_DNA-bd_sf"/>
</dbReference>
<keyword evidence="3" id="KW-1185">Reference proteome</keyword>
<sequence>MTDDVLDRLPPGPRASLEVRRAKAADRREDAAILRRRGLTVAQIAERLGVTQRTITRDLAAAGVQIPRRY</sequence>
<name>A0A2Z4QAM2_9CAUD</name>
<accession>A0A2Z4QAM2</accession>
<protein>
    <submittedName>
        <fullName evidence="2">DNA binding protein</fullName>
    </submittedName>
</protein>
<dbReference type="Pfam" id="PF13384">
    <property type="entry name" value="HTH_23"/>
    <property type="match status" value="1"/>
</dbReference>
<evidence type="ECO:0000256" key="1">
    <source>
        <dbReference type="SAM" id="MobiDB-lite"/>
    </source>
</evidence>
<dbReference type="RefSeq" id="YP_009803114.1">
    <property type="nucleotide sequence ID" value="NC_047991.1"/>
</dbReference>
<gene>
    <name evidence="2" type="primary">57</name>
    <name evidence="2" type="ORF">PBI_TRINE_57</name>
</gene>
<dbReference type="Gene3D" id="1.10.10.10">
    <property type="entry name" value="Winged helix-like DNA-binding domain superfamily/Winged helix DNA-binding domain"/>
    <property type="match status" value="1"/>
</dbReference>
<dbReference type="EMBL" id="MH271318">
    <property type="protein sequence ID" value="AWY06558.1"/>
    <property type="molecule type" value="Genomic_DNA"/>
</dbReference>
<dbReference type="GeneID" id="54993672"/>
<feature type="region of interest" description="Disordered" evidence="1">
    <location>
        <begin position="1"/>
        <end position="22"/>
    </location>
</feature>